<protein>
    <submittedName>
        <fullName evidence="3">Uncharacterized protein</fullName>
    </submittedName>
</protein>
<sequence length="694" mass="74728">MAFTASSATLGPPPRQSRSPVSEYSDYPFTDGSQSVPPTPYSYSEFRNGSRAAYLGRGDDSVSKAGSRLTATDSTHLLPTTDRKKKRYIPVVLRLPIAIGVPLSLLLLAIALEIGIFLSEKNNGNCIHRLRLRGLRADEEVGFKVPTKNVITFAFVIAPGWVYRELDWHVRWYQPYVVMSRGNAKAEESVLLDYVSLGPVFSFINSVKFKHRVITWSTVTALATYLLQPLAGSMFQLQNLDAPNAVNITSSTAIEPSNFSSLSNLSPFVSSAGFVEASVFSSLPNPPFIINPGAGSAWTVAQFLFPGKDYLNGTLTFNTTAIQTTANCSGPTGAPTVLNTSNSAFNFTSTSANDCIVPVTVNDTNDSPTQYGVVEIPDTCSQLNITQRPVMFFHLTTNGTPEASTVFCSPSIRPSNVAVSANLNNNSVAQVSPSPSSSDVSNSTLGPFASTPLNGVIFGNQSNGVNLANALATQNGVSGAIFQLAQKSPGGIDAVFSEQNPFLDNTTYVYTLFLALVAQSVYFVPQPSYLNAEVSSLELKLTINPLPGHSLAIFLFFVGIVGIVLHIINRRQRRGLYLTNPPGTIAATIAMSSHSGFGELLMPDDDEETLERKLSDLRFSIDRRTGAIVASAFVPPTRDLKRMSKKAAREEAMESLLGEHKRPASEVGIGLELSDSSTQAAFEAAARHSYPPSY</sequence>
<dbReference type="EMBL" id="JADNRY010000006">
    <property type="protein sequence ID" value="KAF9076671.1"/>
    <property type="molecule type" value="Genomic_DNA"/>
</dbReference>
<reference evidence="3" key="1">
    <citation type="submission" date="2020-11" db="EMBL/GenBank/DDBJ databases">
        <authorList>
            <consortium name="DOE Joint Genome Institute"/>
            <person name="Ahrendt S."/>
            <person name="Riley R."/>
            <person name="Andreopoulos W."/>
            <person name="Labutti K."/>
            <person name="Pangilinan J."/>
            <person name="Ruiz-Duenas F.J."/>
            <person name="Barrasa J.M."/>
            <person name="Sanchez-Garcia M."/>
            <person name="Camarero S."/>
            <person name="Miyauchi S."/>
            <person name="Serrano A."/>
            <person name="Linde D."/>
            <person name="Babiker R."/>
            <person name="Drula E."/>
            <person name="Ayuso-Fernandez I."/>
            <person name="Pacheco R."/>
            <person name="Padilla G."/>
            <person name="Ferreira P."/>
            <person name="Barriuso J."/>
            <person name="Kellner H."/>
            <person name="Castanera R."/>
            <person name="Alfaro M."/>
            <person name="Ramirez L."/>
            <person name="Pisabarro A.G."/>
            <person name="Kuo A."/>
            <person name="Tritt A."/>
            <person name="Lipzen A."/>
            <person name="He G."/>
            <person name="Yan M."/>
            <person name="Ng V."/>
            <person name="Cullen D."/>
            <person name="Martin F."/>
            <person name="Rosso M.-N."/>
            <person name="Henrissat B."/>
            <person name="Hibbett D."/>
            <person name="Martinez A.T."/>
            <person name="Grigoriev I.V."/>
        </authorList>
    </citation>
    <scope>NUCLEOTIDE SEQUENCE</scope>
    <source>
        <strain evidence="3">AH 40177</strain>
    </source>
</reference>
<dbReference type="PANTHER" id="PTHR37544:SF3">
    <property type="entry name" value="SPRAY"/>
    <property type="match status" value="1"/>
</dbReference>
<evidence type="ECO:0000256" key="1">
    <source>
        <dbReference type="SAM" id="MobiDB-lite"/>
    </source>
</evidence>
<evidence type="ECO:0000256" key="2">
    <source>
        <dbReference type="SAM" id="Phobius"/>
    </source>
</evidence>
<name>A0A9P5Q224_9AGAR</name>
<dbReference type="PANTHER" id="PTHR37544">
    <property type="entry name" value="SPRAY-RELATED"/>
    <property type="match status" value="1"/>
</dbReference>
<evidence type="ECO:0000313" key="3">
    <source>
        <dbReference type="EMBL" id="KAF9076671.1"/>
    </source>
</evidence>
<feature type="transmembrane region" description="Helical" evidence="2">
    <location>
        <begin position="91"/>
        <end position="118"/>
    </location>
</feature>
<keyword evidence="2" id="KW-0812">Transmembrane</keyword>
<accession>A0A9P5Q224</accession>
<feature type="transmembrane region" description="Helical" evidence="2">
    <location>
        <begin position="546"/>
        <end position="568"/>
    </location>
</feature>
<organism evidence="3 4">
    <name type="scientific">Rhodocollybia butyracea</name>
    <dbReference type="NCBI Taxonomy" id="206335"/>
    <lineage>
        <taxon>Eukaryota</taxon>
        <taxon>Fungi</taxon>
        <taxon>Dikarya</taxon>
        <taxon>Basidiomycota</taxon>
        <taxon>Agaricomycotina</taxon>
        <taxon>Agaricomycetes</taxon>
        <taxon>Agaricomycetidae</taxon>
        <taxon>Agaricales</taxon>
        <taxon>Marasmiineae</taxon>
        <taxon>Omphalotaceae</taxon>
        <taxon>Rhodocollybia</taxon>
    </lineage>
</organism>
<comment type="caution">
    <text evidence="3">The sequence shown here is derived from an EMBL/GenBank/DDBJ whole genome shotgun (WGS) entry which is preliminary data.</text>
</comment>
<feature type="compositionally biased region" description="Polar residues" evidence="1">
    <location>
        <begin position="31"/>
        <end position="42"/>
    </location>
</feature>
<dbReference type="Pfam" id="PF11915">
    <property type="entry name" value="DUF3433"/>
    <property type="match status" value="1"/>
</dbReference>
<keyword evidence="2" id="KW-0472">Membrane</keyword>
<gene>
    <name evidence="3" type="ORF">BDP27DRAFT_1442696</name>
</gene>
<evidence type="ECO:0000313" key="4">
    <source>
        <dbReference type="Proteomes" id="UP000772434"/>
    </source>
</evidence>
<keyword evidence="4" id="KW-1185">Reference proteome</keyword>
<keyword evidence="2" id="KW-1133">Transmembrane helix</keyword>
<feature type="region of interest" description="Disordered" evidence="1">
    <location>
        <begin position="1"/>
        <end position="42"/>
    </location>
</feature>
<dbReference type="OrthoDB" id="3248909at2759"/>
<dbReference type="InterPro" id="IPR021840">
    <property type="entry name" value="DUF3433"/>
</dbReference>
<dbReference type="Proteomes" id="UP000772434">
    <property type="component" value="Unassembled WGS sequence"/>
</dbReference>
<dbReference type="AlphaFoldDB" id="A0A9P5Q224"/>
<proteinExistence type="predicted"/>